<proteinExistence type="predicted"/>
<dbReference type="OrthoDB" id="2496852at2759"/>
<name>E3K4R7_PUCGT</name>
<sequence>MGSFGSLLASLAGSKADMEVYSKLTSEMEGNSSTVTHVLTKYLELKQSLTTKIEASSETSSLYPMYQAMLKRVKKYLNKAMECETLVIANILHPCYRMHIFELAFGS</sequence>
<organism evidence="1 2">
    <name type="scientific">Puccinia graminis f. sp. tritici (strain CRL 75-36-700-3 / race SCCL)</name>
    <name type="common">Black stem rust fungus</name>
    <dbReference type="NCBI Taxonomy" id="418459"/>
    <lineage>
        <taxon>Eukaryota</taxon>
        <taxon>Fungi</taxon>
        <taxon>Dikarya</taxon>
        <taxon>Basidiomycota</taxon>
        <taxon>Pucciniomycotina</taxon>
        <taxon>Pucciniomycetes</taxon>
        <taxon>Pucciniales</taxon>
        <taxon>Pucciniaceae</taxon>
        <taxon>Puccinia</taxon>
    </lineage>
</organism>
<evidence type="ECO:0000313" key="2">
    <source>
        <dbReference type="Proteomes" id="UP000008783"/>
    </source>
</evidence>
<dbReference type="STRING" id="418459.E3K4R7"/>
<reference key="1">
    <citation type="submission" date="2007-01" db="EMBL/GenBank/DDBJ databases">
        <title>The Genome Sequence of Puccinia graminis f. sp. tritici Strain CRL 75-36-700-3.</title>
        <authorList>
            <consortium name="The Broad Institute Genome Sequencing Platform"/>
            <person name="Birren B."/>
            <person name="Lander E."/>
            <person name="Galagan J."/>
            <person name="Nusbaum C."/>
            <person name="Devon K."/>
            <person name="Cuomo C."/>
            <person name="Jaffe D."/>
            <person name="Butler J."/>
            <person name="Alvarez P."/>
            <person name="Gnerre S."/>
            <person name="Grabherr M."/>
            <person name="Mauceli E."/>
            <person name="Brockman W."/>
            <person name="Young S."/>
            <person name="LaButti K."/>
            <person name="Sykes S."/>
            <person name="DeCaprio D."/>
            <person name="Crawford M."/>
            <person name="Koehrsen M."/>
            <person name="Engels R."/>
            <person name="Montgomery P."/>
            <person name="Pearson M."/>
            <person name="Howarth C."/>
            <person name="Larson L."/>
            <person name="White J."/>
            <person name="Zeng Q."/>
            <person name="Kodira C."/>
            <person name="Yandava C."/>
            <person name="Alvarado L."/>
            <person name="O'Leary S."/>
            <person name="Szabo L."/>
            <person name="Dean R."/>
            <person name="Schein J."/>
        </authorList>
    </citation>
    <scope>NUCLEOTIDE SEQUENCE</scope>
    <source>
        <strain>CRL 75-36-700-3</strain>
    </source>
</reference>
<keyword evidence="2" id="KW-1185">Reference proteome</keyword>
<gene>
    <name evidence="1" type="ORF">PGTG_05553</name>
</gene>
<protein>
    <submittedName>
        <fullName evidence="1">Uncharacterized protein</fullName>
    </submittedName>
</protein>
<dbReference type="KEGG" id="pgr:PGTG_05553"/>
<dbReference type="HOGENOM" id="CLU_2211252_0_0_1"/>
<accession>E3K4R7</accession>
<dbReference type="AlphaFoldDB" id="E3K4R7"/>
<evidence type="ECO:0000313" key="1">
    <source>
        <dbReference type="EMBL" id="EFP79232.2"/>
    </source>
</evidence>
<dbReference type="VEuPathDB" id="FungiDB:PGTG_05553"/>
<dbReference type="EMBL" id="DS178272">
    <property type="protein sequence ID" value="EFP79232.2"/>
    <property type="molecule type" value="Genomic_DNA"/>
</dbReference>
<dbReference type="RefSeq" id="XP_003323651.2">
    <property type="nucleotide sequence ID" value="XM_003323603.2"/>
</dbReference>
<dbReference type="InParanoid" id="E3K4R7"/>
<dbReference type="Proteomes" id="UP000008783">
    <property type="component" value="Unassembled WGS sequence"/>
</dbReference>
<reference evidence="2" key="2">
    <citation type="journal article" date="2011" name="Proc. Natl. Acad. Sci. U.S.A.">
        <title>Obligate biotrophy features unraveled by the genomic analysis of rust fungi.</title>
        <authorList>
            <person name="Duplessis S."/>
            <person name="Cuomo C.A."/>
            <person name="Lin Y.-C."/>
            <person name="Aerts A."/>
            <person name="Tisserant E."/>
            <person name="Veneault-Fourrey C."/>
            <person name="Joly D.L."/>
            <person name="Hacquard S."/>
            <person name="Amselem J."/>
            <person name="Cantarel B.L."/>
            <person name="Chiu R."/>
            <person name="Coutinho P.M."/>
            <person name="Feau N."/>
            <person name="Field M."/>
            <person name="Frey P."/>
            <person name="Gelhaye E."/>
            <person name="Goldberg J."/>
            <person name="Grabherr M.G."/>
            <person name="Kodira C.D."/>
            <person name="Kohler A."/>
            <person name="Kuees U."/>
            <person name="Lindquist E.A."/>
            <person name="Lucas S.M."/>
            <person name="Mago R."/>
            <person name="Mauceli E."/>
            <person name="Morin E."/>
            <person name="Murat C."/>
            <person name="Pangilinan J.L."/>
            <person name="Park R."/>
            <person name="Pearson M."/>
            <person name="Quesneville H."/>
            <person name="Rouhier N."/>
            <person name="Sakthikumar S."/>
            <person name="Salamov A.A."/>
            <person name="Schmutz J."/>
            <person name="Selles B."/>
            <person name="Shapiro H."/>
            <person name="Tanguay P."/>
            <person name="Tuskan G.A."/>
            <person name="Henrissat B."/>
            <person name="Van de Peer Y."/>
            <person name="Rouze P."/>
            <person name="Ellis J.G."/>
            <person name="Dodds P.N."/>
            <person name="Schein J.E."/>
            <person name="Zhong S."/>
            <person name="Hamelin R.C."/>
            <person name="Grigoriev I.V."/>
            <person name="Szabo L.J."/>
            <person name="Martin F."/>
        </authorList>
    </citation>
    <scope>NUCLEOTIDE SEQUENCE [LARGE SCALE GENOMIC DNA]</scope>
    <source>
        <strain evidence="2">CRL 75-36-700-3 / race SCCL</strain>
    </source>
</reference>
<dbReference type="GeneID" id="10531056"/>